<proteinExistence type="predicted"/>
<sequence length="312" mass="31792">MAPSAVNDGVRGAMARLREWGNDISGAIVATGTGAAYSVASNQVFDNLTHLNAQIVAFTPHATNTGTCTLNVDGLGAKPLRSAPGVELQAGTLVQGTPYLALYNNSDQVFYLPGFYGNAYNVPLAGGMDFWGAAVPNSSFAFPVGQAISRTTYASLFAIMGTTYGAGDGTTTFNLPDKTGRVSAMKEAAATRLTASGFGGNSTLMGAVGGDEKRSLAANQIPSLTSSGNNSISVTSSQSGIPSNCTQGNYLTHTGPSAGVYGPGRPGPTEVTIGQITSSGNNTVTVAYTNGAQAAVALVQPTIVCNYIIRIL</sequence>
<dbReference type="InterPro" id="IPR011083">
    <property type="entry name" value="Phage_tail_collar_dom"/>
</dbReference>
<dbReference type="Proteomes" id="UP000052023">
    <property type="component" value="Unassembled WGS sequence"/>
</dbReference>
<dbReference type="EMBL" id="LLYA01000170">
    <property type="protein sequence ID" value="KRR21917.1"/>
    <property type="molecule type" value="Genomic_DNA"/>
</dbReference>
<comment type="caution">
    <text evidence="2">The sequence shown here is derived from an EMBL/GenBank/DDBJ whole genome shotgun (WGS) entry which is preliminary data.</text>
</comment>
<dbReference type="Gene3D" id="3.90.1340.10">
    <property type="entry name" value="Phage tail collar domain"/>
    <property type="match status" value="1"/>
</dbReference>
<dbReference type="InterPro" id="IPR037053">
    <property type="entry name" value="Phage_tail_collar_dom_sf"/>
</dbReference>
<name>A0A0R3MVM3_9BRAD</name>
<feature type="domain" description="Phage tail collar" evidence="1">
    <location>
        <begin position="130"/>
        <end position="182"/>
    </location>
</feature>
<protein>
    <recommendedName>
        <fullName evidence="1">Phage tail collar domain-containing protein</fullName>
    </recommendedName>
</protein>
<evidence type="ECO:0000259" key="1">
    <source>
        <dbReference type="Pfam" id="PF07484"/>
    </source>
</evidence>
<gene>
    <name evidence="2" type="ORF">CQ13_07730</name>
</gene>
<dbReference type="AlphaFoldDB" id="A0A0R3MVM3"/>
<reference evidence="2 3" key="1">
    <citation type="submission" date="2014-03" db="EMBL/GenBank/DDBJ databases">
        <title>Bradyrhizobium valentinum sp. nov., isolated from effective nodules of Lupinus mariae-josephae, a lupine endemic of basic-lime soils in Eastern Spain.</title>
        <authorList>
            <person name="Duran D."/>
            <person name="Rey L."/>
            <person name="Navarro A."/>
            <person name="Busquets A."/>
            <person name="Imperial J."/>
            <person name="Ruiz-Argueso T."/>
        </authorList>
    </citation>
    <scope>NUCLEOTIDE SEQUENCE [LARGE SCALE GENOMIC DNA]</scope>
    <source>
        <strain evidence="2 3">Ro19</strain>
    </source>
</reference>
<evidence type="ECO:0000313" key="2">
    <source>
        <dbReference type="EMBL" id="KRR21917.1"/>
    </source>
</evidence>
<evidence type="ECO:0000313" key="3">
    <source>
        <dbReference type="Proteomes" id="UP000052023"/>
    </source>
</evidence>
<keyword evidence="3" id="KW-1185">Reference proteome</keyword>
<organism evidence="2 3">
    <name type="scientific">Bradyrhizobium retamae</name>
    <dbReference type="NCBI Taxonomy" id="1300035"/>
    <lineage>
        <taxon>Bacteria</taxon>
        <taxon>Pseudomonadati</taxon>
        <taxon>Pseudomonadota</taxon>
        <taxon>Alphaproteobacteria</taxon>
        <taxon>Hyphomicrobiales</taxon>
        <taxon>Nitrobacteraceae</taxon>
        <taxon>Bradyrhizobium</taxon>
    </lineage>
</organism>
<accession>A0A0R3MVM3</accession>
<dbReference type="SUPFAM" id="SSF88874">
    <property type="entry name" value="Receptor-binding domain of short tail fibre protein gp12"/>
    <property type="match status" value="1"/>
</dbReference>
<dbReference type="Pfam" id="PF07484">
    <property type="entry name" value="Collar"/>
    <property type="match status" value="1"/>
</dbReference>